<gene>
    <name evidence="1" type="ORF">ACFSXZ_07825</name>
</gene>
<comment type="caution">
    <text evidence="1">The sequence shown here is derived from an EMBL/GenBank/DDBJ whole genome shotgun (WGS) entry which is preliminary data.</text>
</comment>
<evidence type="ECO:0000313" key="2">
    <source>
        <dbReference type="Proteomes" id="UP001597417"/>
    </source>
</evidence>
<evidence type="ECO:0008006" key="3">
    <source>
        <dbReference type="Google" id="ProtNLM"/>
    </source>
</evidence>
<organism evidence="1 2">
    <name type="scientific">Amycolatopsis pigmentata</name>
    <dbReference type="NCBI Taxonomy" id="450801"/>
    <lineage>
        <taxon>Bacteria</taxon>
        <taxon>Bacillati</taxon>
        <taxon>Actinomycetota</taxon>
        <taxon>Actinomycetes</taxon>
        <taxon>Pseudonocardiales</taxon>
        <taxon>Pseudonocardiaceae</taxon>
        <taxon>Amycolatopsis</taxon>
    </lineage>
</organism>
<accession>A0ABW5FPV7</accession>
<dbReference type="SUPFAM" id="SSF48452">
    <property type="entry name" value="TPR-like"/>
    <property type="match status" value="1"/>
</dbReference>
<dbReference type="RefSeq" id="WP_378262846.1">
    <property type="nucleotide sequence ID" value="NZ_JBHUKR010000005.1"/>
</dbReference>
<dbReference type="Gene3D" id="1.25.40.10">
    <property type="entry name" value="Tetratricopeptide repeat domain"/>
    <property type="match status" value="1"/>
</dbReference>
<proteinExistence type="predicted"/>
<sequence length="733" mass="78780">MNSPHRHVATLRELTRLLAEHGGPERCLLVDLALGSWYPHSAARQLAAQLGVATTLPALAYGEHPGGEHDIRYGGRISGGIDVEAAGDAGILAAARLADEISAAIDAETTVLVLVPRPPGTVPFVTDPTTARAETGLYQQVGRGPHPPAFGRIGHWAHEDEYFLRFLRRRLGAGRRVVLVGSGGLADPGPEPFGLIPGLLDPVLALALRADATALTHLPALRGGFLPVPPEWRPAGPVTPACYDALAARSGGVSWLRAYAQYHGDPGAAEVKVLAGQGWSALREGAGGLAVRLARRAVSCARNPLERAALLAGLQAMHIALCRYADAASAEDPGQDLPDPLRGFLSQAKGWGLTMSSDAAENARAEGYLTQARRLLGDSVGERELLYLGNITALARLKAGHPRQALADEREIERRAARLRPRDHRLEYVNAINQARLYRRLGDHPAARRYYQRAFATVDGLRTDSDAVHANVCLARVAGAAGLPDEARRCWLRAALHWLSTEVPEALAWRVVTAIAGHRDTPDIVTTVAEALADRLEAPAPGGGAAPEFVRHRDGDPPPRWAAMGNGWSVFGVRSSPRPPVRDSGPDTLRRLRERVHALLLADCPDRRLANADLLAVPDNQGRELPVATGELIGAGLLAGTRTFLLPDGVIELSEPDAAAVTARFRFRIGPAVARIDSDRTVHFRRYRPPLRLGPKPRRAELIAARVLVAELPEDAWKRVGTKPRSSENCPTS</sequence>
<reference evidence="2" key="1">
    <citation type="journal article" date="2019" name="Int. J. Syst. Evol. Microbiol.">
        <title>The Global Catalogue of Microorganisms (GCM) 10K type strain sequencing project: providing services to taxonomists for standard genome sequencing and annotation.</title>
        <authorList>
            <consortium name="The Broad Institute Genomics Platform"/>
            <consortium name="The Broad Institute Genome Sequencing Center for Infectious Disease"/>
            <person name="Wu L."/>
            <person name="Ma J."/>
        </authorList>
    </citation>
    <scope>NUCLEOTIDE SEQUENCE [LARGE SCALE GENOMIC DNA]</scope>
    <source>
        <strain evidence="2">CGMCC 4.7645</strain>
    </source>
</reference>
<evidence type="ECO:0000313" key="1">
    <source>
        <dbReference type="EMBL" id="MFD2416234.1"/>
    </source>
</evidence>
<dbReference type="InterPro" id="IPR011990">
    <property type="entry name" value="TPR-like_helical_dom_sf"/>
</dbReference>
<name>A0ABW5FPV7_9PSEU</name>
<keyword evidence="2" id="KW-1185">Reference proteome</keyword>
<protein>
    <recommendedName>
        <fullName evidence="3">Tetratricopeptide repeat protein</fullName>
    </recommendedName>
</protein>
<dbReference type="EMBL" id="JBHUKR010000005">
    <property type="protein sequence ID" value="MFD2416234.1"/>
    <property type="molecule type" value="Genomic_DNA"/>
</dbReference>
<dbReference type="Proteomes" id="UP001597417">
    <property type="component" value="Unassembled WGS sequence"/>
</dbReference>